<feature type="domain" description="N-acetyltransferase" evidence="1">
    <location>
        <begin position="40"/>
        <end position="202"/>
    </location>
</feature>
<dbReference type="PANTHER" id="PTHR43792:SF1">
    <property type="entry name" value="N-ACETYLTRANSFERASE DOMAIN-CONTAINING PROTEIN"/>
    <property type="match status" value="1"/>
</dbReference>
<dbReference type="InterPro" id="IPR051531">
    <property type="entry name" value="N-acetyltransferase"/>
</dbReference>
<comment type="caution">
    <text evidence="2">The sequence shown here is derived from an EMBL/GenBank/DDBJ whole genome shotgun (WGS) entry which is preliminary data.</text>
</comment>
<evidence type="ECO:0000313" key="3">
    <source>
        <dbReference type="Proteomes" id="UP000631312"/>
    </source>
</evidence>
<evidence type="ECO:0000259" key="1">
    <source>
        <dbReference type="PROSITE" id="PS51186"/>
    </source>
</evidence>
<dbReference type="EMBL" id="BOMP01000115">
    <property type="protein sequence ID" value="GIE43989.1"/>
    <property type="molecule type" value="Genomic_DNA"/>
</dbReference>
<dbReference type="Pfam" id="PF13302">
    <property type="entry name" value="Acetyltransf_3"/>
    <property type="match status" value="1"/>
</dbReference>
<accession>A0ABQ4ASK3</accession>
<dbReference type="InterPro" id="IPR016181">
    <property type="entry name" value="Acyl_CoA_acyltransferase"/>
</dbReference>
<dbReference type="PANTHER" id="PTHR43792">
    <property type="entry name" value="GNAT FAMILY, PUTATIVE (AFU_ORTHOLOGUE AFUA_3G00765)-RELATED-RELATED"/>
    <property type="match status" value="1"/>
</dbReference>
<sequence length="213" mass="23599">MPHPLELYRNKPFYWPDAAKGFKYLCRALLAAPYGPRMRITLRALTDEDIEAHNAGEDEHTVRWLNGAPGTAETTAAHFDSLADNARAERGKRGFGVCLDDRLAGYVDCDPDVTDGLEPGDVNISYAVHPWARGHGVAGEAVRLILEYMRDNRIGIRAVVRVDPDNVASVRVAEKSGFIYVHDFTSGTDKHPDGTPAMLRLYVHDMEAPSRPT</sequence>
<dbReference type="CDD" id="cd04301">
    <property type="entry name" value="NAT_SF"/>
    <property type="match status" value="1"/>
</dbReference>
<protein>
    <recommendedName>
        <fullName evidence="1">N-acetyltransferase domain-containing protein</fullName>
    </recommendedName>
</protein>
<proteinExistence type="predicted"/>
<organism evidence="2 3">
    <name type="scientific">Actinoplanes lobatus</name>
    <dbReference type="NCBI Taxonomy" id="113568"/>
    <lineage>
        <taxon>Bacteria</taxon>
        <taxon>Bacillati</taxon>
        <taxon>Actinomycetota</taxon>
        <taxon>Actinomycetes</taxon>
        <taxon>Micromonosporales</taxon>
        <taxon>Micromonosporaceae</taxon>
        <taxon>Actinoplanes</taxon>
    </lineage>
</organism>
<evidence type="ECO:0000313" key="2">
    <source>
        <dbReference type="EMBL" id="GIE43989.1"/>
    </source>
</evidence>
<dbReference type="PROSITE" id="PS51186">
    <property type="entry name" value="GNAT"/>
    <property type="match status" value="1"/>
</dbReference>
<name>A0ABQ4ASK3_9ACTN</name>
<gene>
    <name evidence="2" type="ORF">Alo02nite_68870</name>
</gene>
<dbReference type="SUPFAM" id="SSF55729">
    <property type="entry name" value="Acyl-CoA N-acyltransferases (Nat)"/>
    <property type="match status" value="1"/>
</dbReference>
<dbReference type="Gene3D" id="3.40.630.30">
    <property type="match status" value="1"/>
</dbReference>
<dbReference type="Proteomes" id="UP000631312">
    <property type="component" value="Unassembled WGS sequence"/>
</dbReference>
<reference evidence="2 3" key="1">
    <citation type="submission" date="2021-01" db="EMBL/GenBank/DDBJ databases">
        <title>Whole genome shotgun sequence of Actinoplanes lobatus NBRC 12513.</title>
        <authorList>
            <person name="Komaki H."/>
            <person name="Tamura T."/>
        </authorList>
    </citation>
    <scope>NUCLEOTIDE SEQUENCE [LARGE SCALE GENOMIC DNA]</scope>
    <source>
        <strain evidence="2 3">NBRC 12513</strain>
    </source>
</reference>
<keyword evidence="3" id="KW-1185">Reference proteome</keyword>
<dbReference type="InterPro" id="IPR000182">
    <property type="entry name" value="GNAT_dom"/>
</dbReference>